<accession>A0A7V6A4U3</accession>
<name>A0A7V6A4U3_9BACT</name>
<dbReference type="Pfam" id="PF02915">
    <property type="entry name" value="Rubrerythrin"/>
    <property type="match status" value="1"/>
</dbReference>
<dbReference type="CDD" id="cd07302">
    <property type="entry name" value="CHD"/>
    <property type="match status" value="1"/>
</dbReference>
<protein>
    <recommendedName>
        <fullName evidence="1">Guanylate cyclase domain-containing protein</fullName>
    </recommendedName>
</protein>
<dbReference type="AlphaFoldDB" id="A0A7V6A4U3"/>
<dbReference type="EMBL" id="DTGR01000167">
    <property type="protein sequence ID" value="HHS30130.1"/>
    <property type="molecule type" value="Genomic_DNA"/>
</dbReference>
<evidence type="ECO:0000313" key="2">
    <source>
        <dbReference type="EMBL" id="HHS30130.1"/>
    </source>
</evidence>
<dbReference type="SUPFAM" id="SSF55073">
    <property type="entry name" value="Nucleotide cyclase"/>
    <property type="match status" value="1"/>
</dbReference>
<dbReference type="PANTHER" id="PTHR43081">
    <property type="entry name" value="ADENYLATE CYCLASE, TERMINAL-DIFFERENTIATION SPECIFIC-RELATED"/>
    <property type="match status" value="1"/>
</dbReference>
<dbReference type="SMART" id="SM00044">
    <property type="entry name" value="CYCc"/>
    <property type="match status" value="1"/>
</dbReference>
<dbReference type="GO" id="GO:0006171">
    <property type="term" value="P:cAMP biosynthetic process"/>
    <property type="evidence" value="ECO:0007669"/>
    <property type="project" value="TreeGrafter"/>
</dbReference>
<dbReference type="GO" id="GO:0016491">
    <property type="term" value="F:oxidoreductase activity"/>
    <property type="evidence" value="ECO:0007669"/>
    <property type="project" value="InterPro"/>
</dbReference>
<dbReference type="GO" id="GO:0046872">
    <property type="term" value="F:metal ion binding"/>
    <property type="evidence" value="ECO:0007669"/>
    <property type="project" value="InterPro"/>
</dbReference>
<reference evidence="2" key="1">
    <citation type="journal article" date="2020" name="mSystems">
        <title>Genome- and Community-Level Interaction Insights into Carbon Utilization and Element Cycling Functions of Hydrothermarchaeota in Hydrothermal Sediment.</title>
        <authorList>
            <person name="Zhou Z."/>
            <person name="Liu Y."/>
            <person name="Xu W."/>
            <person name="Pan J."/>
            <person name="Luo Z.H."/>
            <person name="Li M."/>
        </authorList>
    </citation>
    <scope>NUCLEOTIDE SEQUENCE [LARGE SCALE GENOMIC DNA]</scope>
    <source>
        <strain evidence="2">SpSt-767</strain>
    </source>
</reference>
<dbReference type="PROSITE" id="PS50125">
    <property type="entry name" value="GUANYLATE_CYCLASE_2"/>
    <property type="match status" value="1"/>
</dbReference>
<dbReference type="InterPro" id="IPR003251">
    <property type="entry name" value="Rr_diiron-bd_dom"/>
</dbReference>
<dbReference type="InterPro" id="IPR029787">
    <property type="entry name" value="Nucleotide_cyclase"/>
</dbReference>
<dbReference type="Pfam" id="PF00211">
    <property type="entry name" value="Guanylate_cyc"/>
    <property type="match status" value="1"/>
</dbReference>
<dbReference type="InterPro" id="IPR001054">
    <property type="entry name" value="A/G_cyclase"/>
</dbReference>
<proteinExistence type="predicted"/>
<dbReference type="InterPro" id="IPR009078">
    <property type="entry name" value="Ferritin-like_SF"/>
</dbReference>
<dbReference type="InterPro" id="IPR012347">
    <property type="entry name" value="Ferritin-like"/>
</dbReference>
<organism evidence="2">
    <name type="scientific">Desulfobacca acetoxidans</name>
    <dbReference type="NCBI Taxonomy" id="60893"/>
    <lineage>
        <taxon>Bacteria</taxon>
        <taxon>Pseudomonadati</taxon>
        <taxon>Thermodesulfobacteriota</taxon>
        <taxon>Desulfobaccia</taxon>
        <taxon>Desulfobaccales</taxon>
        <taxon>Desulfobaccaceae</taxon>
        <taxon>Desulfobacca</taxon>
    </lineage>
</organism>
<dbReference type="SUPFAM" id="SSF47240">
    <property type="entry name" value="Ferritin-like"/>
    <property type="match status" value="1"/>
</dbReference>
<dbReference type="InterPro" id="IPR050697">
    <property type="entry name" value="Adenylyl/Guanylyl_Cyclase_3/4"/>
</dbReference>
<dbReference type="GO" id="GO:0004016">
    <property type="term" value="F:adenylate cyclase activity"/>
    <property type="evidence" value="ECO:0007669"/>
    <property type="project" value="UniProtKB-ARBA"/>
</dbReference>
<dbReference type="Gene3D" id="3.30.70.1230">
    <property type="entry name" value="Nucleotide cyclase"/>
    <property type="match status" value="1"/>
</dbReference>
<comment type="caution">
    <text evidence="2">The sequence shown here is derived from an EMBL/GenBank/DDBJ whole genome shotgun (WGS) entry which is preliminary data.</text>
</comment>
<dbReference type="PANTHER" id="PTHR43081:SF1">
    <property type="entry name" value="ADENYLATE CYCLASE, TERMINAL-DIFFERENTIATION SPECIFIC"/>
    <property type="match status" value="1"/>
</dbReference>
<sequence length="291" mass="32281">MELSILQAIELAISHEMEARRSYLSLADETDDPELRRLLEEIAQEEAGHEATLRSRLRLYEQRVFLRDTLSRYVSPTMAEEILKNPESLQLGGQRRHLTVLFADIKSFTSLSEKMDPAAVVEMLNYYFTRMVDLVFAHQGTLDKFLGDGLMAFFGAPLPVPRAASQAVACAIAMQQRLRAMQDKGTTPIQGMRIGVNTGEAIIGNIGSEKRMDFTIIGDVVNVAARLLEVAREQEAPIIIGEATYREVAGNFPLKPGPSVILRGRQEATVSYLVEVPLTPLTSASFSDKNL</sequence>
<feature type="domain" description="Guanylate cyclase" evidence="1">
    <location>
        <begin position="99"/>
        <end position="228"/>
    </location>
</feature>
<dbReference type="Gene3D" id="1.20.1260.10">
    <property type="match status" value="1"/>
</dbReference>
<evidence type="ECO:0000259" key="1">
    <source>
        <dbReference type="PROSITE" id="PS50125"/>
    </source>
</evidence>
<gene>
    <name evidence="2" type="ORF">ENV52_10570</name>
</gene>
<dbReference type="GO" id="GO:0035556">
    <property type="term" value="P:intracellular signal transduction"/>
    <property type="evidence" value="ECO:0007669"/>
    <property type="project" value="InterPro"/>
</dbReference>